<dbReference type="RefSeq" id="WP_091640057.1">
    <property type="nucleotide sequence ID" value="NZ_FOEG01000001.1"/>
</dbReference>
<keyword evidence="9" id="KW-0969">Cilium</keyword>
<feature type="domain" description="Flagellar hook-associated protein 2 N-terminal" evidence="7">
    <location>
        <begin position="11"/>
        <end position="107"/>
    </location>
</feature>
<dbReference type="OrthoDB" id="5980200at2"/>
<dbReference type="Pfam" id="PF02465">
    <property type="entry name" value="FliD_N"/>
    <property type="match status" value="1"/>
</dbReference>
<gene>
    <name evidence="9" type="ORF">SAMN04488052_101775</name>
</gene>
<dbReference type="GO" id="GO:0071973">
    <property type="term" value="P:bacterial-type flagellum-dependent cell motility"/>
    <property type="evidence" value="ECO:0007669"/>
    <property type="project" value="TreeGrafter"/>
</dbReference>
<evidence type="ECO:0000259" key="7">
    <source>
        <dbReference type="Pfam" id="PF02465"/>
    </source>
</evidence>
<dbReference type="AlphaFoldDB" id="A0A1H8QTP6"/>
<feature type="domain" description="Flagellar hook-associated protein 2 C-terminal" evidence="8">
    <location>
        <begin position="558"/>
        <end position="627"/>
    </location>
</feature>
<protein>
    <recommendedName>
        <fullName evidence="5">Flagellar hook-associated protein 2</fullName>
        <shortName evidence="5">HAP2</shortName>
    </recommendedName>
    <alternativeName>
        <fullName evidence="5">Flagellar cap protein</fullName>
    </alternativeName>
</protein>
<dbReference type="InterPro" id="IPR010810">
    <property type="entry name" value="Flagellin_hook_IN_motif"/>
</dbReference>
<dbReference type="InterPro" id="IPR010809">
    <property type="entry name" value="FliD_C"/>
</dbReference>
<dbReference type="Pfam" id="PF07196">
    <property type="entry name" value="Flagellin_IN"/>
    <property type="match status" value="1"/>
</dbReference>
<feature type="region of interest" description="Disordered" evidence="6">
    <location>
        <begin position="67"/>
        <end position="94"/>
    </location>
</feature>
<evidence type="ECO:0000256" key="3">
    <source>
        <dbReference type="ARBA" id="ARBA00023054"/>
    </source>
</evidence>
<keyword evidence="10" id="KW-1185">Reference proteome</keyword>
<keyword evidence="9" id="KW-0282">Flagellum</keyword>
<dbReference type="PANTHER" id="PTHR30288">
    <property type="entry name" value="FLAGELLAR CAP/ASSEMBLY PROTEIN FLID"/>
    <property type="match status" value="1"/>
</dbReference>
<accession>A0A1H8QTP6</accession>
<sequence length="646" mass="67441">MSSVSSLGVGSGLDIRQIVDDLVAAERAPAENRIDRQEERLETEISAFGKVQSLMGDFQSTVAELQDPDSFVSRDTSSSSEAVGISAGDNAEDGSWEVDVQQLARAQRSVLSVDNIEERDEPLGTGEITISSGDRVSTITIDEDNQTLEGIRDAINGSTAGVSASIINDGNGQRLVLNGQDEGADSAFTMDVEGDLAAVLDPDGDGALDELQAAQDAEFTVDGLTMTRSSNEVDDVLDDITLDLESVTDSPATVSVTTDSAGIQSQVESFVEAFNTFQGGIAELTDYDRETEEAGPLNGESSVTGIVSQLRSAITEPVEALEGRAVRSMADIGILTTRSGSLELDASRLDDAVREDPEAVTALFAETGIVDGEGFEFDGAGSASEAGRYPVNVTEPATRGEVAFSGDGFDLSGGDNDIRVEIDGVRSGLLSLPAEEFDSGSDLARALQAAINGDDQLNDAGVGVTVGFDEDTGEFTMASEAFGSASTVEIAEAGATLQEQLGLAVGMTGEGQDVAGTIGGIEAEGSGRTLTGSMGVADGLSVQVDEGEVGDLGVLTFSTGLMSDLDNRINALIGPEGSLTSRESSLNNRLSDLEDDRARLDQRMSRVEDRYIQQFTAMDRMVAELQQTSEFLSQQLPGGGMSGVSL</sequence>
<dbReference type="STRING" id="406100.SAMN04488052_101775"/>
<evidence type="ECO:0000256" key="5">
    <source>
        <dbReference type="RuleBase" id="RU362066"/>
    </source>
</evidence>
<dbReference type="EMBL" id="FOEG01000001">
    <property type="protein sequence ID" value="SEO57456.1"/>
    <property type="molecule type" value="Genomic_DNA"/>
</dbReference>
<dbReference type="GO" id="GO:0007155">
    <property type="term" value="P:cell adhesion"/>
    <property type="evidence" value="ECO:0007669"/>
    <property type="project" value="InterPro"/>
</dbReference>
<dbReference type="GO" id="GO:0009424">
    <property type="term" value="C:bacterial-type flagellum hook"/>
    <property type="evidence" value="ECO:0007669"/>
    <property type="project" value="UniProtKB-UniRule"/>
</dbReference>
<keyword evidence="5" id="KW-0964">Secreted</keyword>
<name>A0A1H8QTP6_9GAMM</name>
<comment type="function">
    <text evidence="5">Required for morphogenesis and for the elongation of the flagellar filament by facilitating polymerization of the flagellin monomers at the tip of growing filament. Forms a capping structure, which prevents flagellin subunits (transported through the central channel of the flagellum) from leaking out without polymerization at the distal end.</text>
</comment>
<organism evidence="9 10">
    <name type="scientific">Aquisalimonas asiatica</name>
    <dbReference type="NCBI Taxonomy" id="406100"/>
    <lineage>
        <taxon>Bacteria</taxon>
        <taxon>Pseudomonadati</taxon>
        <taxon>Pseudomonadota</taxon>
        <taxon>Gammaproteobacteria</taxon>
        <taxon>Chromatiales</taxon>
        <taxon>Ectothiorhodospiraceae</taxon>
        <taxon>Aquisalimonas</taxon>
    </lineage>
</organism>
<comment type="similarity">
    <text evidence="1 5">Belongs to the FliD family.</text>
</comment>
<feature type="domain" description="Flagellar hook-associated protein 2 C-terminal" evidence="8">
    <location>
        <begin position="214"/>
        <end position="368"/>
    </location>
</feature>
<comment type="subcellular location">
    <subcellularLocation>
        <location evidence="5">Secreted</location>
    </subcellularLocation>
    <subcellularLocation>
        <location evidence="5">Bacterial flagellum</location>
    </subcellularLocation>
</comment>
<evidence type="ECO:0000256" key="6">
    <source>
        <dbReference type="SAM" id="MobiDB-lite"/>
    </source>
</evidence>
<dbReference type="Proteomes" id="UP000199657">
    <property type="component" value="Unassembled WGS sequence"/>
</dbReference>
<dbReference type="GO" id="GO:0009421">
    <property type="term" value="C:bacterial-type flagellum filament cap"/>
    <property type="evidence" value="ECO:0007669"/>
    <property type="project" value="InterPro"/>
</dbReference>
<dbReference type="InterPro" id="IPR040026">
    <property type="entry name" value="FliD"/>
</dbReference>
<proteinExistence type="inferred from homology"/>
<keyword evidence="3 5" id="KW-0175">Coiled coil</keyword>
<dbReference type="GO" id="GO:0005576">
    <property type="term" value="C:extracellular region"/>
    <property type="evidence" value="ECO:0007669"/>
    <property type="project" value="UniProtKB-SubCell"/>
</dbReference>
<feature type="coiled-coil region" evidence="5">
    <location>
        <begin position="583"/>
        <end position="610"/>
    </location>
</feature>
<evidence type="ECO:0000313" key="10">
    <source>
        <dbReference type="Proteomes" id="UP000199657"/>
    </source>
</evidence>
<dbReference type="InterPro" id="IPR003481">
    <property type="entry name" value="FliD_N"/>
</dbReference>
<dbReference type="Pfam" id="PF07195">
    <property type="entry name" value="FliD_C"/>
    <property type="match status" value="2"/>
</dbReference>
<evidence type="ECO:0000256" key="2">
    <source>
        <dbReference type="ARBA" id="ARBA00011255"/>
    </source>
</evidence>
<feature type="compositionally biased region" description="Low complexity" evidence="6">
    <location>
        <begin position="70"/>
        <end position="80"/>
    </location>
</feature>
<reference evidence="9 10" key="1">
    <citation type="submission" date="2016-10" db="EMBL/GenBank/DDBJ databases">
        <authorList>
            <person name="de Groot N.N."/>
        </authorList>
    </citation>
    <scope>NUCLEOTIDE SEQUENCE [LARGE SCALE GENOMIC DNA]</scope>
    <source>
        <strain evidence="9 10">CGMCC 1.6291</strain>
    </source>
</reference>
<comment type="subunit">
    <text evidence="2 5">Homopentamer.</text>
</comment>
<keyword evidence="4 5" id="KW-0975">Bacterial flagellum</keyword>
<dbReference type="PANTHER" id="PTHR30288:SF0">
    <property type="entry name" value="FLAGELLAR HOOK-ASSOCIATED PROTEIN 2"/>
    <property type="match status" value="1"/>
</dbReference>
<keyword evidence="9" id="KW-0966">Cell projection</keyword>
<evidence type="ECO:0000256" key="4">
    <source>
        <dbReference type="ARBA" id="ARBA00023143"/>
    </source>
</evidence>
<evidence type="ECO:0000259" key="8">
    <source>
        <dbReference type="Pfam" id="PF07195"/>
    </source>
</evidence>
<evidence type="ECO:0000256" key="1">
    <source>
        <dbReference type="ARBA" id="ARBA00009764"/>
    </source>
</evidence>
<evidence type="ECO:0000313" key="9">
    <source>
        <dbReference type="EMBL" id="SEO57456.1"/>
    </source>
</evidence>